<accession>A0A2W2CTF9</accession>
<name>A0A2W2CTF9_9ACTN</name>
<evidence type="ECO:0000313" key="1">
    <source>
        <dbReference type="EMBL" id="PZG01131.1"/>
    </source>
</evidence>
<gene>
    <name evidence="1" type="ORF">C1I99_08225</name>
</gene>
<reference evidence="1 2" key="1">
    <citation type="submission" date="2018-01" db="EMBL/GenBank/DDBJ databases">
        <title>Draft genome sequence of Salinispora sp. 13K206.</title>
        <authorList>
            <person name="Sahin N."/>
            <person name="Saygin H."/>
            <person name="Ay H."/>
        </authorList>
    </citation>
    <scope>NUCLEOTIDE SEQUENCE [LARGE SCALE GENOMIC DNA]</scope>
    <source>
        <strain evidence="1 2">13K206</strain>
    </source>
</reference>
<evidence type="ECO:0000313" key="2">
    <source>
        <dbReference type="Proteomes" id="UP000248749"/>
    </source>
</evidence>
<dbReference type="RefSeq" id="WP_111133612.1">
    <property type="nucleotide sequence ID" value="NZ_POUB01000035.1"/>
</dbReference>
<proteinExistence type="predicted"/>
<dbReference type="AlphaFoldDB" id="A0A2W2CTF9"/>
<dbReference type="OrthoDB" id="9763697at2"/>
<comment type="caution">
    <text evidence="1">The sequence shown here is derived from an EMBL/GenBank/DDBJ whole genome shotgun (WGS) entry which is preliminary data.</text>
</comment>
<evidence type="ECO:0008006" key="3">
    <source>
        <dbReference type="Google" id="ProtNLM"/>
    </source>
</evidence>
<keyword evidence="2" id="KW-1185">Reference proteome</keyword>
<dbReference type="EMBL" id="POUB01000035">
    <property type="protein sequence ID" value="PZG01131.1"/>
    <property type="molecule type" value="Genomic_DNA"/>
</dbReference>
<sequence length="94" mass="9831">MHDDTDLLLRGLVWALSRDPGEAATKLLGRVTATAAAAPRDAPGSPCARRTAVAAVPLLAGRDGETPARVLTRLSATVRNKAVRARVQAALIRP</sequence>
<dbReference type="Proteomes" id="UP000248749">
    <property type="component" value="Unassembled WGS sequence"/>
</dbReference>
<protein>
    <recommendedName>
        <fullName evidence="3">HEAT repeat domain-containing protein</fullName>
    </recommendedName>
</protein>
<organism evidence="1 2">
    <name type="scientific">Micromonospora deserti</name>
    <dbReference type="NCBI Taxonomy" id="2070366"/>
    <lineage>
        <taxon>Bacteria</taxon>
        <taxon>Bacillati</taxon>
        <taxon>Actinomycetota</taxon>
        <taxon>Actinomycetes</taxon>
        <taxon>Micromonosporales</taxon>
        <taxon>Micromonosporaceae</taxon>
        <taxon>Micromonospora</taxon>
    </lineage>
</organism>